<accession>A0AAW9DPC4</accession>
<dbReference type="EMBL" id="JAWXYB010000018">
    <property type="protein sequence ID" value="MDX5930548.1"/>
    <property type="molecule type" value="Genomic_DNA"/>
</dbReference>
<dbReference type="Gene3D" id="3.40.50.150">
    <property type="entry name" value="Vaccinia Virus protein VP39"/>
    <property type="match status" value="1"/>
</dbReference>
<gene>
    <name evidence="1" type="ORF">SIL87_07205</name>
</gene>
<keyword evidence="1" id="KW-0489">Methyltransferase</keyword>
<keyword evidence="2" id="KW-1185">Reference proteome</keyword>
<dbReference type="GO" id="GO:0032259">
    <property type="term" value="P:methylation"/>
    <property type="evidence" value="ECO:0007669"/>
    <property type="project" value="UniProtKB-KW"/>
</dbReference>
<dbReference type="InterPro" id="IPR029063">
    <property type="entry name" value="SAM-dependent_MTases_sf"/>
</dbReference>
<dbReference type="RefSeq" id="WP_319613490.1">
    <property type="nucleotide sequence ID" value="NZ_JAWXYB010000018.1"/>
</dbReference>
<dbReference type="SUPFAM" id="SSF53335">
    <property type="entry name" value="S-adenosyl-L-methionine-dependent methyltransferases"/>
    <property type="match status" value="1"/>
</dbReference>
<dbReference type="Proteomes" id="UP001279553">
    <property type="component" value="Unassembled WGS sequence"/>
</dbReference>
<evidence type="ECO:0000313" key="2">
    <source>
        <dbReference type="Proteomes" id="UP001279553"/>
    </source>
</evidence>
<keyword evidence="1" id="KW-0808">Transferase</keyword>
<reference evidence="1 2" key="1">
    <citation type="submission" date="2023-11" db="EMBL/GenBank/DDBJ databases">
        <title>MicrobeMod: A computational toolkit for identifying prokaryotic methylation and restriction-modification with nanopore sequencing.</title>
        <authorList>
            <person name="Crits-Christoph A."/>
            <person name="Kang S.C."/>
            <person name="Lee H."/>
            <person name="Ostrov N."/>
        </authorList>
    </citation>
    <scope>NUCLEOTIDE SEQUENCE [LARGE SCALE GENOMIC DNA]</scope>
    <source>
        <strain evidence="1 2">DSMZ 700</strain>
    </source>
</reference>
<name>A0AAW9DPC4_ACIAO</name>
<sequence length="235" mass="26734">MRDDTSYNLIARRFVGSDAEALKEIAESVGASSSFENVIEASRAQFEAIYERKIWGEGSGVGSSYDVSKPYIDFLTSFISLNEIKSVVDFGCGDWQFSQYIDWSGIKYLGFDVVRTVVQQNNEKYSEDNISFREFRNFDEVPSVDLIVAKEVLQHLPNVNVVEYIGHLREKCRFLLLTNDETPTELINTEIGPGGWRSLRLDREPFTLNGAYVFSYRSVREGLIKSTYLIRGSLA</sequence>
<protein>
    <submittedName>
        <fullName evidence="1">Methyltransferase domain-containing protein</fullName>
    </submittedName>
</protein>
<dbReference type="Pfam" id="PF13489">
    <property type="entry name" value="Methyltransf_23"/>
    <property type="match status" value="1"/>
</dbReference>
<dbReference type="GO" id="GO:0008168">
    <property type="term" value="F:methyltransferase activity"/>
    <property type="evidence" value="ECO:0007669"/>
    <property type="project" value="UniProtKB-KW"/>
</dbReference>
<proteinExistence type="predicted"/>
<dbReference type="AlphaFoldDB" id="A0AAW9DPC4"/>
<evidence type="ECO:0000313" key="1">
    <source>
        <dbReference type="EMBL" id="MDX5930548.1"/>
    </source>
</evidence>
<organism evidence="1 2">
    <name type="scientific">Acidiphilium acidophilum</name>
    <name type="common">Thiobacillus acidophilus</name>
    <dbReference type="NCBI Taxonomy" id="76588"/>
    <lineage>
        <taxon>Bacteria</taxon>
        <taxon>Pseudomonadati</taxon>
        <taxon>Pseudomonadota</taxon>
        <taxon>Alphaproteobacteria</taxon>
        <taxon>Acetobacterales</taxon>
        <taxon>Acidocellaceae</taxon>
        <taxon>Acidiphilium</taxon>
    </lineage>
</organism>
<comment type="caution">
    <text evidence="1">The sequence shown here is derived from an EMBL/GenBank/DDBJ whole genome shotgun (WGS) entry which is preliminary data.</text>
</comment>